<protein>
    <submittedName>
        <fullName evidence="4">Serine/threonine-protein kinase DDB_G0282963</fullName>
    </submittedName>
</protein>
<accession>A0A1I7VKL7</accession>
<dbReference type="KEGG" id="loa:LOAG_18322"/>
<dbReference type="GeneID" id="31251901"/>
<proteinExistence type="predicted"/>
<feature type="region of interest" description="Disordered" evidence="1">
    <location>
        <begin position="1"/>
        <end position="55"/>
    </location>
</feature>
<dbReference type="AlphaFoldDB" id="A0A1I7VKL7"/>
<gene>
    <name evidence="2 4" type="ORF">LOAG_18322</name>
</gene>
<dbReference type="Proteomes" id="UP000095285">
    <property type="component" value="Unassembled WGS sequence"/>
</dbReference>
<evidence type="ECO:0000256" key="1">
    <source>
        <dbReference type="SAM" id="MobiDB-lite"/>
    </source>
</evidence>
<evidence type="ECO:0000313" key="2">
    <source>
        <dbReference type="EMBL" id="EJD74359.1"/>
    </source>
</evidence>
<dbReference type="EMBL" id="JH712326">
    <property type="protein sequence ID" value="EJD74359.1"/>
    <property type="molecule type" value="Genomic_DNA"/>
</dbReference>
<dbReference type="RefSeq" id="XP_020305283.1">
    <property type="nucleotide sequence ID" value="XM_020450984.1"/>
</dbReference>
<evidence type="ECO:0000313" key="3">
    <source>
        <dbReference type="Proteomes" id="UP000095285"/>
    </source>
</evidence>
<feature type="compositionally biased region" description="Basic residues" evidence="1">
    <location>
        <begin position="1"/>
        <end position="20"/>
    </location>
</feature>
<feature type="compositionally biased region" description="Low complexity" evidence="1">
    <location>
        <begin position="21"/>
        <end position="55"/>
    </location>
</feature>
<accession>A0A1S0UFJ5</accession>
<sequence length="293" mass="34264">MFSKSHLKSPKQKQQQRRHQQQQQQQQQRQQRQQQPQKQQQQQQRQERQQQQLQKQPQQYHQQKCQLQQAEQLQTTIKKDGISINSGRIGERLVIRTTTLTGQRLRYTVTRPFLSAEPRLYHSKYHSNDTFHQSSSKNSIKNHSVERDRTLSSSSINDTCEIFTEKFSTKTNNGKSKSDIEFIISKHPKLSIDENGDKHTGYCSFAQRFREMQSMTYGYPKKSISTSQSGITPNTSHIPRINYRAIITCSSNNIDKNSLPVFEKSRQQVNQCDIPYKQTQSLSPLIKSDKGMF</sequence>
<evidence type="ECO:0000313" key="4">
    <source>
        <dbReference type="WBParaSite" id="EN70_3608"/>
    </source>
</evidence>
<organism evidence="3 4">
    <name type="scientific">Loa loa</name>
    <name type="common">Eye worm</name>
    <name type="synonym">Filaria loa</name>
    <dbReference type="NCBI Taxonomy" id="7209"/>
    <lineage>
        <taxon>Eukaryota</taxon>
        <taxon>Metazoa</taxon>
        <taxon>Ecdysozoa</taxon>
        <taxon>Nematoda</taxon>
        <taxon>Chromadorea</taxon>
        <taxon>Rhabditida</taxon>
        <taxon>Spirurina</taxon>
        <taxon>Spiruromorpha</taxon>
        <taxon>Filarioidea</taxon>
        <taxon>Onchocercidae</taxon>
        <taxon>Loa</taxon>
    </lineage>
</organism>
<name>A0A1I7VKL7_LOALO</name>
<reference evidence="4" key="2">
    <citation type="submission" date="2016-11" db="UniProtKB">
        <authorList>
            <consortium name="WormBaseParasite"/>
        </authorList>
    </citation>
    <scope>IDENTIFICATION</scope>
</reference>
<dbReference type="CTD" id="31251901"/>
<reference evidence="2 3" key="1">
    <citation type="submission" date="2012-04" db="EMBL/GenBank/DDBJ databases">
        <title>The Genome Sequence of Loa loa.</title>
        <authorList>
            <consortium name="The Broad Institute Genome Sequencing Platform"/>
            <consortium name="Broad Institute Genome Sequencing Center for Infectious Disease"/>
            <person name="Nutman T.B."/>
            <person name="Fink D.L."/>
            <person name="Russ C."/>
            <person name="Young S."/>
            <person name="Zeng Q."/>
            <person name="Gargeya S."/>
            <person name="Alvarado L."/>
            <person name="Berlin A."/>
            <person name="Chapman S.B."/>
            <person name="Chen Z."/>
            <person name="Freedman E."/>
            <person name="Gellesch M."/>
            <person name="Goldberg J."/>
            <person name="Griggs A."/>
            <person name="Gujja S."/>
            <person name="Heilman E.R."/>
            <person name="Heiman D."/>
            <person name="Howarth C."/>
            <person name="Mehta T."/>
            <person name="Neiman D."/>
            <person name="Pearson M."/>
            <person name="Roberts A."/>
            <person name="Saif S."/>
            <person name="Shea T."/>
            <person name="Shenoy N."/>
            <person name="Sisk P."/>
            <person name="Stolte C."/>
            <person name="Sykes S."/>
            <person name="White J."/>
            <person name="Yandava C."/>
            <person name="Haas B."/>
            <person name="Henn M.R."/>
            <person name="Nusbaum C."/>
            <person name="Birren B."/>
        </authorList>
    </citation>
    <scope>NUCLEOTIDE SEQUENCE [LARGE SCALE GENOMIC DNA]</scope>
</reference>
<dbReference type="WBParaSite" id="EN70_3608">
    <property type="protein sequence ID" value="EN70_3608"/>
    <property type="gene ID" value="EN70_3608"/>
</dbReference>
<feature type="compositionally biased region" description="Polar residues" evidence="1">
    <location>
        <begin position="128"/>
        <end position="142"/>
    </location>
</feature>
<dbReference type="OrthoDB" id="5873857at2759"/>
<keyword evidence="3" id="KW-1185">Reference proteome</keyword>
<feature type="region of interest" description="Disordered" evidence="1">
    <location>
        <begin position="127"/>
        <end position="151"/>
    </location>
</feature>
<dbReference type="OMA" id="INDTCEI"/>